<dbReference type="InterPro" id="IPR029063">
    <property type="entry name" value="SAM-dependent_MTases_sf"/>
</dbReference>
<evidence type="ECO:0000313" key="4">
    <source>
        <dbReference type="Proteomes" id="UP000248924"/>
    </source>
</evidence>
<keyword evidence="3" id="KW-0489">Methyltransferase</keyword>
<dbReference type="OrthoDB" id="4484556at2"/>
<feature type="domain" description="Methyltransferase" evidence="2">
    <location>
        <begin position="45"/>
        <end position="85"/>
    </location>
</feature>
<proteinExistence type="predicted"/>
<feature type="region of interest" description="Disordered" evidence="1">
    <location>
        <begin position="210"/>
        <end position="229"/>
    </location>
</feature>
<comment type="caution">
    <text evidence="3">The sequence shown here is derived from an EMBL/GenBank/DDBJ whole genome shotgun (WGS) entry which is preliminary data.</text>
</comment>
<reference evidence="3 4" key="1">
    <citation type="submission" date="2018-01" db="EMBL/GenBank/DDBJ databases">
        <title>Draft genome sequence of Jishengella sp. NA12.</title>
        <authorList>
            <person name="Sahin N."/>
            <person name="Ay H."/>
            <person name="Saygin H."/>
        </authorList>
    </citation>
    <scope>NUCLEOTIDE SEQUENCE [LARGE SCALE GENOMIC DNA]</scope>
    <source>
        <strain evidence="3 4">NA12</strain>
    </source>
</reference>
<sequence>MREPLTPRWLVCSDGRISPLPVSRWHGEAEDALRVVVARGTGPTLDVGCGPGRLTAALTRAGRTALGVDICAHAVRLTRARGAAAVHGCVFSALPREGWWTHVLLVDGNIGIGGDPAALLRRCGGLVRADGTVTVEVEPGGVGLWQGHAWVRSAPVPGPTPAAARFRWARVGVDAVATLSRDAGLVVREVFRQDGRWFAEFGRRPSRVAHRSAAQRLGAGPVESRTTSR</sequence>
<keyword evidence="3" id="KW-0808">Transferase</keyword>
<dbReference type="AlphaFoldDB" id="A0A2W2FQ15"/>
<evidence type="ECO:0000259" key="2">
    <source>
        <dbReference type="Pfam" id="PF13649"/>
    </source>
</evidence>
<protein>
    <submittedName>
        <fullName evidence="3">SAM-dependent methyltransferase</fullName>
    </submittedName>
</protein>
<dbReference type="EMBL" id="POTY01000092">
    <property type="protein sequence ID" value="PZG17164.1"/>
    <property type="molecule type" value="Genomic_DNA"/>
</dbReference>
<evidence type="ECO:0000313" key="3">
    <source>
        <dbReference type="EMBL" id="PZG17164.1"/>
    </source>
</evidence>
<dbReference type="Proteomes" id="UP000248924">
    <property type="component" value="Unassembled WGS sequence"/>
</dbReference>
<dbReference type="InterPro" id="IPR041698">
    <property type="entry name" value="Methyltransf_25"/>
</dbReference>
<organism evidence="3 4">
    <name type="scientific">Micromonospora craterilacus</name>
    <dbReference type="NCBI Taxonomy" id="1655439"/>
    <lineage>
        <taxon>Bacteria</taxon>
        <taxon>Bacillati</taxon>
        <taxon>Actinomycetota</taxon>
        <taxon>Actinomycetes</taxon>
        <taxon>Micromonosporales</taxon>
        <taxon>Micromonosporaceae</taxon>
        <taxon>Micromonospora</taxon>
    </lineage>
</organism>
<dbReference type="GO" id="GO:0032259">
    <property type="term" value="P:methylation"/>
    <property type="evidence" value="ECO:0007669"/>
    <property type="project" value="UniProtKB-KW"/>
</dbReference>
<dbReference type="Pfam" id="PF13649">
    <property type="entry name" value="Methyltransf_25"/>
    <property type="match status" value="1"/>
</dbReference>
<dbReference type="SUPFAM" id="SSF53335">
    <property type="entry name" value="S-adenosyl-L-methionine-dependent methyltransferases"/>
    <property type="match status" value="1"/>
</dbReference>
<dbReference type="GO" id="GO:0008168">
    <property type="term" value="F:methyltransferase activity"/>
    <property type="evidence" value="ECO:0007669"/>
    <property type="project" value="UniProtKB-KW"/>
</dbReference>
<evidence type="ECO:0000256" key="1">
    <source>
        <dbReference type="SAM" id="MobiDB-lite"/>
    </source>
</evidence>
<gene>
    <name evidence="3" type="ORF">C1I95_16160</name>
</gene>
<accession>A0A2W2FQ15</accession>
<keyword evidence="4" id="KW-1185">Reference proteome</keyword>
<name>A0A2W2FQ15_9ACTN</name>
<dbReference type="Gene3D" id="3.40.50.150">
    <property type="entry name" value="Vaccinia Virus protein VP39"/>
    <property type="match status" value="1"/>
</dbReference>